<feature type="repeat" description="PPR" evidence="5">
    <location>
        <begin position="342"/>
        <end position="376"/>
    </location>
</feature>
<dbReference type="InterPro" id="IPR011990">
    <property type="entry name" value="TPR-like_helical_dom_sf"/>
</dbReference>
<evidence type="ECO:0000313" key="7">
    <source>
        <dbReference type="EMBL" id="KAL0636118.1"/>
    </source>
</evidence>
<evidence type="ECO:0000256" key="2">
    <source>
        <dbReference type="ARBA" id="ARBA00022737"/>
    </source>
</evidence>
<feature type="region of interest" description="Disordered" evidence="6">
    <location>
        <begin position="479"/>
        <end position="501"/>
    </location>
</feature>
<evidence type="ECO:0000256" key="1">
    <source>
        <dbReference type="ARBA" id="ARBA00006192"/>
    </source>
</evidence>
<feature type="repeat" description="PPR" evidence="5">
    <location>
        <begin position="192"/>
        <end position="226"/>
    </location>
</feature>
<gene>
    <name evidence="7" type="ORF">Q9L58_004907</name>
</gene>
<accession>A0ABR3GJK4</accession>
<sequence>MRWRGYHQSVVETELRPPYEQAIKSELMSFADPYYDSKAHLEHDKKSKDIAVQTVQRKTTKKLPWLYPSTPEDKAALKDFLDHLNKPATSLEHLFQLYQKLPSPQIPHLTTYEINIFVGRMMAVPLRDETNMFRYLSILGDMKAAKLDISRNEWNAAVSSVARCSREVTIREAKSAIQIWKESELTTGVASNTVTFNILLDMASRSDAPVLVEWILNEMKTRKISPDRSTHTTIITLHGFHQDGEKVREAYRNFVDAGEIVDTVVLNAVMSALIRAQQPQSAEYIYENMKRATLDPPSPVPVTGPGGWMEKRAWAKNLKRIARKRRIINGYMKEFSASMAPDVYTFNMLILQCSRNGDYDRAQVLLEDMKVCAVGIDDSIFIAVLKGFDWHGGMRNSRWTRERLDTVIKQVLGESPEITMGRSLAIWILRAVAKVYNSKQKVLRAWDIVERRWKCQGGVVDEATVQVLQGLVGWDAMPREPREKEEIVEKQAEGNDSTPEV</sequence>
<keyword evidence="8" id="KW-1185">Reference proteome</keyword>
<comment type="similarity">
    <text evidence="1">Belongs to the CCM1 family.</text>
</comment>
<evidence type="ECO:0008006" key="9">
    <source>
        <dbReference type="Google" id="ProtNLM"/>
    </source>
</evidence>
<dbReference type="Pfam" id="PF12854">
    <property type="entry name" value="PPR_1"/>
    <property type="match status" value="1"/>
</dbReference>
<keyword evidence="2" id="KW-0677">Repeat</keyword>
<dbReference type="PROSITE" id="PS51375">
    <property type="entry name" value="PPR"/>
    <property type="match status" value="3"/>
</dbReference>
<evidence type="ECO:0000256" key="6">
    <source>
        <dbReference type="SAM" id="MobiDB-lite"/>
    </source>
</evidence>
<name>A0ABR3GJK4_9PEZI</name>
<dbReference type="Gene3D" id="1.25.40.10">
    <property type="entry name" value="Tetratricopeptide repeat domain"/>
    <property type="match status" value="2"/>
</dbReference>
<organism evidence="7 8">
    <name type="scientific">Discina gigas</name>
    <dbReference type="NCBI Taxonomy" id="1032678"/>
    <lineage>
        <taxon>Eukaryota</taxon>
        <taxon>Fungi</taxon>
        <taxon>Dikarya</taxon>
        <taxon>Ascomycota</taxon>
        <taxon>Pezizomycotina</taxon>
        <taxon>Pezizomycetes</taxon>
        <taxon>Pezizales</taxon>
        <taxon>Discinaceae</taxon>
        <taxon>Discina</taxon>
    </lineage>
</organism>
<dbReference type="PANTHER" id="PTHR47447:SF17">
    <property type="entry name" value="OS12G0638900 PROTEIN"/>
    <property type="match status" value="1"/>
</dbReference>
<dbReference type="Proteomes" id="UP001447188">
    <property type="component" value="Unassembled WGS sequence"/>
</dbReference>
<feature type="repeat" description="PPR" evidence="5">
    <location>
        <begin position="262"/>
        <end position="296"/>
    </location>
</feature>
<evidence type="ECO:0000256" key="4">
    <source>
        <dbReference type="ARBA" id="ARBA00044511"/>
    </source>
</evidence>
<evidence type="ECO:0000256" key="3">
    <source>
        <dbReference type="ARBA" id="ARBA00044493"/>
    </source>
</evidence>
<dbReference type="InterPro" id="IPR002885">
    <property type="entry name" value="PPR_rpt"/>
</dbReference>
<feature type="compositionally biased region" description="Basic and acidic residues" evidence="6">
    <location>
        <begin position="479"/>
        <end position="493"/>
    </location>
</feature>
<dbReference type="EMBL" id="JBBBZM010000056">
    <property type="protein sequence ID" value="KAL0636118.1"/>
    <property type="molecule type" value="Genomic_DNA"/>
</dbReference>
<comment type="caution">
    <text evidence="7">The sequence shown here is derived from an EMBL/GenBank/DDBJ whole genome shotgun (WGS) entry which is preliminary data.</text>
</comment>
<comment type="subunit">
    <text evidence="4">Binds to mitochondrial small subunit 15S rRNA.</text>
</comment>
<dbReference type="PANTHER" id="PTHR47447">
    <property type="entry name" value="OS03G0856100 PROTEIN"/>
    <property type="match status" value="1"/>
</dbReference>
<dbReference type="Pfam" id="PF13812">
    <property type="entry name" value="PPR_3"/>
    <property type="match status" value="1"/>
</dbReference>
<dbReference type="Pfam" id="PF01535">
    <property type="entry name" value="PPR"/>
    <property type="match status" value="1"/>
</dbReference>
<comment type="function">
    <text evidence="3">Regulates mitochondrial small subunit maturation by controlling 15S rRNA 5'-end processing. Localizes to the 5' precursor of the 15S rRNA in a position that is subsequently occupied by mS47 in the mature yeast mtSSU. Uses structure and sequence-specific RNA recognition, binding to a single-stranded region of the precursor and specifically recognizing bases -6 to -1. The exchange of Ccm1 for mS47 is coupled to the irreversible removal of precursor rRNA that is accompanied by conformational changes of the mitoribosomal proteins uS5m and mS26. These conformational changes signal completion of 5'-end rRNA processing through protection of the mature 5'-end of the 15S rRNA and stabilization of mS47. The removal of the 5' precursor together with the dissociation of Ccm1 may be catalyzed by the 5'-3' exoribonuclease Pet127. Involved in the specific removal of group I introns in mitochondrial encoded transcripts.</text>
</comment>
<reference evidence="7 8" key="1">
    <citation type="submission" date="2024-02" db="EMBL/GenBank/DDBJ databases">
        <title>Discinaceae phylogenomics.</title>
        <authorList>
            <person name="Dirks A.C."/>
            <person name="James T.Y."/>
        </authorList>
    </citation>
    <scope>NUCLEOTIDE SEQUENCE [LARGE SCALE GENOMIC DNA]</scope>
    <source>
        <strain evidence="7 8">ACD0624</strain>
    </source>
</reference>
<evidence type="ECO:0000256" key="5">
    <source>
        <dbReference type="PROSITE-ProRule" id="PRU00708"/>
    </source>
</evidence>
<proteinExistence type="inferred from homology"/>
<evidence type="ECO:0000313" key="8">
    <source>
        <dbReference type="Proteomes" id="UP001447188"/>
    </source>
</evidence>
<protein>
    <recommendedName>
        <fullName evidence="9">Pentatricopeptide repeat-containing protein</fullName>
    </recommendedName>
</protein>